<dbReference type="Proteomes" id="UP001193389">
    <property type="component" value="Chromosome"/>
</dbReference>
<dbReference type="EMBL" id="AP018694">
    <property type="protein sequence ID" value="BBE19728.1"/>
    <property type="molecule type" value="Genomic_DNA"/>
</dbReference>
<evidence type="ECO:0000256" key="3">
    <source>
        <dbReference type="ARBA" id="ARBA00012438"/>
    </source>
</evidence>
<protein>
    <recommendedName>
        <fullName evidence="3">histidine kinase</fullName>
        <ecNumber evidence="3">2.7.13.3</ecNumber>
    </recommendedName>
</protein>
<dbReference type="InterPro" id="IPR003661">
    <property type="entry name" value="HisK_dim/P_dom"/>
</dbReference>
<dbReference type="FunFam" id="1.10.287.130:FF:000038">
    <property type="entry name" value="Sensory transduction histidine kinase"/>
    <property type="match status" value="1"/>
</dbReference>
<dbReference type="Pfam" id="PF08448">
    <property type="entry name" value="PAS_4"/>
    <property type="match status" value="1"/>
</dbReference>
<evidence type="ECO:0000256" key="6">
    <source>
        <dbReference type="ARBA" id="ARBA00022679"/>
    </source>
</evidence>
<evidence type="ECO:0000256" key="1">
    <source>
        <dbReference type="ARBA" id="ARBA00000085"/>
    </source>
</evidence>
<evidence type="ECO:0000259" key="19">
    <source>
        <dbReference type="PROSITE" id="PS50113"/>
    </source>
</evidence>
<feature type="transmembrane region" description="Helical" evidence="16">
    <location>
        <begin position="124"/>
        <end position="142"/>
    </location>
</feature>
<gene>
    <name evidence="20" type="ORF">AQPE_3916</name>
</gene>
<accession>A0A5K7SDS8</accession>
<dbReference type="SMART" id="SM00388">
    <property type="entry name" value="HisKA"/>
    <property type="match status" value="1"/>
</dbReference>
<dbReference type="SUPFAM" id="SSF55874">
    <property type="entry name" value="ATPase domain of HSP90 chaperone/DNA topoisomerase II/histidine kinase"/>
    <property type="match status" value="1"/>
</dbReference>
<evidence type="ECO:0000259" key="17">
    <source>
        <dbReference type="PROSITE" id="PS50109"/>
    </source>
</evidence>
<dbReference type="SMART" id="SM00091">
    <property type="entry name" value="PAS"/>
    <property type="match status" value="2"/>
</dbReference>
<keyword evidence="10" id="KW-0067">ATP-binding</keyword>
<evidence type="ECO:0000256" key="12">
    <source>
        <dbReference type="ARBA" id="ARBA00023012"/>
    </source>
</evidence>
<dbReference type="InterPro" id="IPR036890">
    <property type="entry name" value="HATPase_C_sf"/>
</dbReference>
<evidence type="ECO:0000313" key="21">
    <source>
        <dbReference type="Proteomes" id="UP001193389"/>
    </source>
</evidence>
<feature type="transmembrane region" description="Helical" evidence="16">
    <location>
        <begin position="154"/>
        <end position="174"/>
    </location>
</feature>
<dbReference type="CDD" id="cd16922">
    <property type="entry name" value="HATPase_EvgS-ArcB-TorS-like"/>
    <property type="match status" value="1"/>
</dbReference>
<keyword evidence="6" id="KW-0808">Transferase</keyword>
<dbReference type="InterPro" id="IPR035965">
    <property type="entry name" value="PAS-like_dom_sf"/>
</dbReference>
<evidence type="ECO:0000256" key="8">
    <source>
        <dbReference type="ARBA" id="ARBA00022741"/>
    </source>
</evidence>
<feature type="transmembrane region" description="Helical" evidence="16">
    <location>
        <begin position="78"/>
        <end position="96"/>
    </location>
</feature>
<evidence type="ECO:0000256" key="11">
    <source>
        <dbReference type="ARBA" id="ARBA00022989"/>
    </source>
</evidence>
<evidence type="ECO:0000256" key="10">
    <source>
        <dbReference type="ARBA" id="ARBA00022840"/>
    </source>
</evidence>
<dbReference type="AlphaFoldDB" id="A0A5K7SDS8"/>
<dbReference type="Gene3D" id="3.30.565.10">
    <property type="entry name" value="Histidine kinase-like ATPase, C-terminal domain"/>
    <property type="match status" value="1"/>
</dbReference>
<sequence>METLKGTTLFIFFGALLAPLIAAIVGSFSFCIFTNHWEIFDHLLSNWWFGDALGILILAPIIINWSKYKFKEWNYLKFTELAGFIVVLGLTSYLIFFTIYNLIYLFIPVLLWSIFRFGKFETSVFVLIISGLALWASIHHTINNALQQNESILVIQSFVGIVAITFLVLSSVIYERKKMQLSLYESLIKHRSLLENLPQKIFVKNSDLIFVSCNENFARELNIQSSEIAGKTDYDFFPIDLAEKYRKEDSAFLAAGKLLETEVCETRAGQPYWTQVVKVPVKDGNGSIIGIQGIFWDITERKQAEELLRLNEEKYRFLFERNPVPLLIYDTETLKFLAVNEAFIKQYGFSIDEVLTMQLPDLYPDEEKDAIVKVARDLHGHAYAGEWHHIRKDGSVISIIATSHDLDYMERDARIAVVTDITDRKLAELELERYRKHLENMVEERTAELEIAKERAESADQLKSAFLATMSHELRTPLNSIIGFTGMLLQELPGPLNDEQKKQLRMTQKSGRHLLSLINDILDLSKIEAGQLNLSTDRFKISEVIQNVVDLSKPFATSKNLLLTASIEPELPEITSDQFRIQQVIINLVNNALKFTEVGSVKVEAFLQSNQLVVMVIDTGLGIEENQIQKLFKPFIQIDSGIARKHEGTGLGLSISKKLMTMLGGSISVESELAKGSTFSIRLPLENN</sequence>
<dbReference type="SUPFAM" id="SSF47384">
    <property type="entry name" value="Homodimeric domain of signal transducing histidine kinase"/>
    <property type="match status" value="1"/>
</dbReference>
<comment type="subcellular location">
    <subcellularLocation>
        <location evidence="2">Cell membrane</location>
        <topology evidence="2">Multi-pass membrane protein</topology>
    </subcellularLocation>
</comment>
<dbReference type="CDD" id="cd00130">
    <property type="entry name" value="PAS"/>
    <property type="match status" value="2"/>
</dbReference>
<dbReference type="InterPro" id="IPR000014">
    <property type="entry name" value="PAS"/>
</dbReference>
<evidence type="ECO:0000256" key="7">
    <source>
        <dbReference type="ARBA" id="ARBA00022692"/>
    </source>
</evidence>
<dbReference type="InterPro" id="IPR000700">
    <property type="entry name" value="PAS-assoc_C"/>
</dbReference>
<dbReference type="InterPro" id="IPR036097">
    <property type="entry name" value="HisK_dim/P_sf"/>
</dbReference>
<dbReference type="SMART" id="SM00086">
    <property type="entry name" value="PAC"/>
    <property type="match status" value="2"/>
</dbReference>
<keyword evidence="11 16" id="KW-1133">Transmembrane helix</keyword>
<keyword evidence="5" id="KW-0597">Phosphoprotein</keyword>
<dbReference type="GO" id="GO:0000155">
    <property type="term" value="F:phosphorelay sensor kinase activity"/>
    <property type="evidence" value="ECO:0007669"/>
    <property type="project" value="InterPro"/>
</dbReference>
<dbReference type="FunFam" id="3.30.565.10:FF:000010">
    <property type="entry name" value="Sensor histidine kinase RcsC"/>
    <property type="match status" value="1"/>
</dbReference>
<feature type="domain" description="Histidine kinase" evidence="17">
    <location>
        <begin position="469"/>
        <end position="687"/>
    </location>
</feature>
<organism evidence="20 21">
    <name type="scientific">Aquipluma nitroreducens</name>
    <dbReference type="NCBI Taxonomy" id="2010828"/>
    <lineage>
        <taxon>Bacteria</taxon>
        <taxon>Pseudomonadati</taxon>
        <taxon>Bacteroidota</taxon>
        <taxon>Bacteroidia</taxon>
        <taxon>Marinilabiliales</taxon>
        <taxon>Prolixibacteraceae</taxon>
        <taxon>Aquipluma</taxon>
    </lineage>
</organism>
<keyword evidence="12" id="KW-0902">Two-component regulatory system</keyword>
<evidence type="ECO:0000256" key="4">
    <source>
        <dbReference type="ARBA" id="ARBA00022475"/>
    </source>
</evidence>
<keyword evidence="21" id="KW-1185">Reference proteome</keyword>
<evidence type="ECO:0000259" key="18">
    <source>
        <dbReference type="PROSITE" id="PS50112"/>
    </source>
</evidence>
<dbReference type="SMART" id="SM00387">
    <property type="entry name" value="HATPase_c"/>
    <property type="match status" value="1"/>
</dbReference>
<evidence type="ECO:0000256" key="14">
    <source>
        <dbReference type="ARBA" id="ARBA00023306"/>
    </source>
</evidence>
<dbReference type="KEGG" id="anf:AQPE_3916"/>
<name>A0A5K7SDS8_9BACT</name>
<dbReference type="Pfam" id="PF05231">
    <property type="entry name" value="MASE1"/>
    <property type="match status" value="1"/>
</dbReference>
<dbReference type="PROSITE" id="PS50109">
    <property type="entry name" value="HIS_KIN"/>
    <property type="match status" value="1"/>
</dbReference>
<feature type="domain" description="PAC" evidence="19">
    <location>
        <begin position="257"/>
        <end position="310"/>
    </location>
</feature>
<keyword evidence="9 20" id="KW-0418">Kinase</keyword>
<reference evidence="20" key="1">
    <citation type="journal article" date="2020" name="Int. J. Syst. Evol. Microbiol.">
        <title>Aquipluma nitroreducens gen. nov. sp. nov., a novel facultatively anaerobic bacterium isolated from a freshwater lake.</title>
        <authorList>
            <person name="Watanabe M."/>
            <person name="Kojima H."/>
            <person name="Fukui M."/>
        </authorList>
    </citation>
    <scope>NUCLEOTIDE SEQUENCE</scope>
    <source>
        <strain evidence="20">MeG22</strain>
    </source>
</reference>
<proteinExistence type="predicted"/>
<dbReference type="EC" id="2.7.13.3" evidence="3"/>
<evidence type="ECO:0000256" key="5">
    <source>
        <dbReference type="ARBA" id="ARBA00022553"/>
    </source>
</evidence>
<keyword evidence="4" id="KW-1003">Cell membrane</keyword>
<dbReference type="PROSITE" id="PS50112">
    <property type="entry name" value="PAS"/>
    <property type="match status" value="1"/>
</dbReference>
<dbReference type="Pfam" id="PF02518">
    <property type="entry name" value="HATPase_c"/>
    <property type="match status" value="1"/>
</dbReference>
<dbReference type="InterPro" id="IPR001610">
    <property type="entry name" value="PAC"/>
</dbReference>
<keyword evidence="15" id="KW-0175">Coiled coil</keyword>
<dbReference type="PANTHER" id="PTHR43047">
    <property type="entry name" value="TWO-COMPONENT HISTIDINE PROTEIN KINASE"/>
    <property type="match status" value="1"/>
</dbReference>
<feature type="domain" description="PAS" evidence="18">
    <location>
        <begin position="311"/>
        <end position="382"/>
    </location>
</feature>
<keyword evidence="7 16" id="KW-0812">Transmembrane</keyword>
<dbReference type="InterPro" id="IPR007895">
    <property type="entry name" value="MASE1"/>
</dbReference>
<comment type="catalytic activity">
    <reaction evidence="1">
        <text>ATP + protein L-histidine = ADP + protein N-phospho-L-histidine.</text>
        <dbReference type="EC" id="2.7.13.3"/>
    </reaction>
</comment>
<evidence type="ECO:0000256" key="16">
    <source>
        <dbReference type="SAM" id="Phobius"/>
    </source>
</evidence>
<dbReference type="Gene3D" id="3.30.450.20">
    <property type="entry name" value="PAS domain"/>
    <property type="match status" value="2"/>
</dbReference>
<dbReference type="Pfam" id="PF00512">
    <property type="entry name" value="HisKA"/>
    <property type="match status" value="1"/>
</dbReference>
<dbReference type="Gene3D" id="1.10.287.130">
    <property type="match status" value="1"/>
</dbReference>
<feature type="transmembrane region" description="Helical" evidence="16">
    <location>
        <begin position="47"/>
        <end position="66"/>
    </location>
</feature>
<dbReference type="PROSITE" id="PS50113">
    <property type="entry name" value="PAC"/>
    <property type="match status" value="1"/>
</dbReference>
<evidence type="ECO:0000256" key="9">
    <source>
        <dbReference type="ARBA" id="ARBA00022777"/>
    </source>
</evidence>
<evidence type="ECO:0000256" key="2">
    <source>
        <dbReference type="ARBA" id="ARBA00004651"/>
    </source>
</evidence>
<dbReference type="PRINTS" id="PR00344">
    <property type="entry name" value="BCTRLSENSOR"/>
</dbReference>
<evidence type="ECO:0000256" key="13">
    <source>
        <dbReference type="ARBA" id="ARBA00023136"/>
    </source>
</evidence>
<dbReference type="NCBIfam" id="TIGR00229">
    <property type="entry name" value="sensory_box"/>
    <property type="match status" value="2"/>
</dbReference>
<dbReference type="InterPro" id="IPR013656">
    <property type="entry name" value="PAS_4"/>
</dbReference>
<dbReference type="InterPro" id="IPR003594">
    <property type="entry name" value="HATPase_dom"/>
</dbReference>
<keyword evidence="13 16" id="KW-0472">Membrane</keyword>
<dbReference type="Pfam" id="PF13426">
    <property type="entry name" value="PAS_9"/>
    <property type="match status" value="1"/>
</dbReference>
<keyword evidence="14" id="KW-0131">Cell cycle</keyword>
<dbReference type="InterPro" id="IPR005467">
    <property type="entry name" value="His_kinase_dom"/>
</dbReference>
<keyword evidence="8" id="KW-0547">Nucleotide-binding</keyword>
<dbReference type="InterPro" id="IPR004358">
    <property type="entry name" value="Sig_transdc_His_kin-like_C"/>
</dbReference>
<evidence type="ECO:0000313" key="20">
    <source>
        <dbReference type="EMBL" id="BBE19728.1"/>
    </source>
</evidence>
<dbReference type="SUPFAM" id="SSF55785">
    <property type="entry name" value="PYP-like sensor domain (PAS domain)"/>
    <property type="match status" value="2"/>
</dbReference>
<feature type="transmembrane region" description="Helical" evidence="16">
    <location>
        <begin position="9"/>
        <end position="35"/>
    </location>
</feature>
<dbReference type="GO" id="GO:0005886">
    <property type="term" value="C:plasma membrane"/>
    <property type="evidence" value="ECO:0007669"/>
    <property type="project" value="UniProtKB-SubCell"/>
</dbReference>
<feature type="coiled-coil region" evidence="15">
    <location>
        <begin position="424"/>
        <end position="462"/>
    </location>
</feature>
<dbReference type="CDD" id="cd00082">
    <property type="entry name" value="HisKA"/>
    <property type="match status" value="1"/>
</dbReference>
<dbReference type="GO" id="GO:0005524">
    <property type="term" value="F:ATP binding"/>
    <property type="evidence" value="ECO:0007669"/>
    <property type="project" value="UniProtKB-KW"/>
</dbReference>
<evidence type="ECO:0000256" key="15">
    <source>
        <dbReference type="SAM" id="Coils"/>
    </source>
</evidence>